<gene>
    <name evidence="8" type="ORF">LELG_03896</name>
</gene>
<dbReference type="InterPro" id="IPR043502">
    <property type="entry name" value="DNA/RNA_pol_sf"/>
</dbReference>
<dbReference type="Gene3D" id="3.30.70.270">
    <property type="match status" value="2"/>
</dbReference>
<dbReference type="InterPro" id="IPR043128">
    <property type="entry name" value="Rev_trsase/Diguanyl_cyclase"/>
</dbReference>
<dbReference type="InParanoid" id="A5E2Q9"/>
<dbReference type="AlphaFoldDB" id="A5E2Q9"/>
<evidence type="ECO:0000256" key="4">
    <source>
        <dbReference type="ARBA" id="ARBA00022759"/>
    </source>
</evidence>
<evidence type="ECO:0000313" key="8">
    <source>
        <dbReference type="EMBL" id="EDK45717.1"/>
    </source>
</evidence>
<dbReference type="GO" id="GO:0003964">
    <property type="term" value="F:RNA-directed DNA polymerase activity"/>
    <property type="evidence" value="ECO:0007669"/>
    <property type="project" value="UniProtKB-KW"/>
</dbReference>
<dbReference type="SUPFAM" id="SSF56672">
    <property type="entry name" value="DNA/RNA polymerases"/>
    <property type="match status" value="1"/>
</dbReference>
<evidence type="ECO:0000256" key="6">
    <source>
        <dbReference type="ARBA" id="ARBA00022918"/>
    </source>
</evidence>
<evidence type="ECO:0000256" key="5">
    <source>
        <dbReference type="ARBA" id="ARBA00022801"/>
    </source>
</evidence>
<evidence type="ECO:0000256" key="3">
    <source>
        <dbReference type="ARBA" id="ARBA00022722"/>
    </source>
</evidence>
<evidence type="ECO:0000259" key="7">
    <source>
        <dbReference type="PROSITE" id="PS50878"/>
    </source>
</evidence>
<dbReference type="Pfam" id="PF17917">
    <property type="entry name" value="RT_RNaseH"/>
    <property type="match status" value="1"/>
</dbReference>
<dbReference type="PANTHER" id="PTHR37984">
    <property type="entry name" value="PROTEIN CBG26694"/>
    <property type="match status" value="1"/>
</dbReference>
<keyword evidence="5" id="KW-0378">Hydrolase</keyword>
<proteinExistence type="predicted"/>
<keyword evidence="3" id="KW-0540">Nuclease</keyword>
<keyword evidence="1" id="KW-0808">Transferase</keyword>
<dbReference type="CDD" id="cd09274">
    <property type="entry name" value="RNase_HI_RT_Ty3"/>
    <property type="match status" value="1"/>
</dbReference>
<evidence type="ECO:0000256" key="1">
    <source>
        <dbReference type="ARBA" id="ARBA00022679"/>
    </source>
</evidence>
<dbReference type="Pfam" id="PF00078">
    <property type="entry name" value="RVT_1"/>
    <property type="match status" value="1"/>
</dbReference>
<keyword evidence="9" id="KW-1185">Reference proteome</keyword>
<dbReference type="GO" id="GO:0004519">
    <property type="term" value="F:endonuclease activity"/>
    <property type="evidence" value="ECO:0007669"/>
    <property type="project" value="UniProtKB-KW"/>
</dbReference>
<dbReference type="InterPro" id="IPR041373">
    <property type="entry name" value="RT_RNaseH"/>
</dbReference>
<dbReference type="eggNOG" id="KOG0017">
    <property type="taxonomic scope" value="Eukaryota"/>
</dbReference>
<feature type="domain" description="Reverse transcriptase" evidence="7">
    <location>
        <begin position="5"/>
        <end position="182"/>
    </location>
</feature>
<evidence type="ECO:0000256" key="2">
    <source>
        <dbReference type="ARBA" id="ARBA00022695"/>
    </source>
</evidence>
<evidence type="ECO:0000313" key="9">
    <source>
        <dbReference type="Proteomes" id="UP000001996"/>
    </source>
</evidence>
<organism evidence="8 9">
    <name type="scientific">Lodderomyces elongisporus (strain ATCC 11503 / CBS 2605 / JCM 1781 / NBRC 1676 / NRRL YB-4239)</name>
    <name type="common">Yeast</name>
    <name type="synonym">Saccharomyces elongisporus</name>
    <dbReference type="NCBI Taxonomy" id="379508"/>
    <lineage>
        <taxon>Eukaryota</taxon>
        <taxon>Fungi</taxon>
        <taxon>Dikarya</taxon>
        <taxon>Ascomycota</taxon>
        <taxon>Saccharomycotina</taxon>
        <taxon>Pichiomycetes</taxon>
        <taxon>Debaryomycetaceae</taxon>
        <taxon>Candida/Lodderomyces clade</taxon>
        <taxon>Lodderomyces</taxon>
    </lineage>
</organism>
<dbReference type="STRING" id="379508.A5E2Q9"/>
<dbReference type="GO" id="GO:0016787">
    <property type="term" value="F:hydrolase activity"/>
    <property type="evidence" value="ECO:0007669"/>
    <property type="project" value="UniProtKB-KW"/>
</dbReference>
<dbReference type="EMBL" id="CH981528">
    <property type="protein sequence ID" value="EDK45717.1"/>
    <property type="molecule type" value="Genomic_DNA"/>
</dbReference>
<dbReference type="HOGENOM" id="CLU_000384_33_2_1"/>
<keyword evidence="4" id="KW-0255">Endonuclease</keyword>
<dbReference type="CDD" id="cd01647">
    <property type="entry name" value="RT_LTR"/>
    <property type="match status" value="1"/>
</dbReference>
<reference evidence="8 9" key="1">
    <citation type="journal article" date="2009" name="Nature">
        <title>Evolution of pathogenicity and sexual reproduction in eight Candida genomes.</title>
        <authorList>
            <person name="Butler G."/>
            <person name="Rasmussen M.D."/>
            <person name="Lin M.F."/>
            <person name="Santos M.A."/>
            <person name="Sakthikumar S."/>
            <person name="Munro C.A."/>
            <person name="Rheinbay E."/>
            <person name="Grabherr M."/>
            <person name="Forche A."/>
            <person name="Reedy J.L."/>
            <person name="Agrafioti I."/>
            <person name="Arnaud M.B."/>
            <person name="Bates S."/>
            <person name="Brown A.J."/>
            <person name="Brunke S."/>
            <person name="Costanzo M.C."/>
            <person name="Fitzpatrick D.A."/>
            <person name="de Groot P.W."/>
            <person name="Harris D."/>
            <person name="Hoyer L.L."/>
            <person name="Hube B."/>
            <person name="Klis F.M."/>
            <person name="Kodira C."/>
            <person name="Lennard N."/>
            <person name="Logue M.E."/>
            <person name="Martin R."/>
            <person name="Neiman A.M."/>
            <person name="Nikolaou E."/>
            <person name="Quail M.A."/>
            <person name="Quinn J."/>
            <person name="Santos M.C."/>
            <person name="Schmitzberger F.F."/>
            <person name="Sherlock G."/>
            <person name="Shah P."/>
            <person name="Silverstein K.A."/>
            <person name="Skrzypek M.S."/>
            <person name="Soll D."/>
            <person name="Staggs R."/>
            <person name="Stansfield I."/>
            <person name="Stumpf M.P."/>
            <person name="Sudbery P.E."/>
            <person name="Srikantha T."/>
            <person name="Zeng Q."/>
            <person name="Berman J."/>
            <person name="Berriman M."/>
            <person name="Heitman J."/>
            <person name="Gow N.A."/>
            <person name="Lorenz M.C."/>
            <person name="Birren B.W."/>
            <person name="Kellis M."/>
            <person name="Cuomo C.A."/>
        </authorList>
    </citation>
    <scope>NUCLEOTIDE SEQUENCE [LARGE SCALE GENOMIC DNA]</scope>
    <source>
        <strain evidence="9">ATCC 11503 / BCRC 21390 / CBS 2605 / JCM 1781 / NBRC 1676 / NRRL YB-4239</strain>
    </source>
</reference>
<dbReference type="Gene3D" id="3.10.10.10">
    <property type="entry name" value="HIV Type 1 Reverse Transcriptase, subunit A, domain 1"/>
    <property type="match status" value="1"/>
</dbReference>
<keyword evidence="2" id="KW-0548">Nucleotidyltransferase</keyword>
<protein>
    <recommendedName>
        <fullName evidence="7">Reverse transcriptase domain-containing protein</fullName>
    </recommendedName>
</protein>
<dbReference type="InterPro" id="IPR000477">
    <property type="entry name" value="RT_dom"/>
</dbReference>
<sequence>MLDAGLIRQLGVGESDFNSPVLFVRKKDGSYRMCVDYRLLNLAVVQKQFQMPVVEQLIKEVSGYRYYSTLDMTQSFHQIRLDDETSHVTAFTAFGKKFAYNVLPFGFTNAPAILQETVSQLIQEIPGCVNYIDDIIVYSNSIEDHRKSLQMLFEAFRKNKFFFKGSKCELGVSRVTFLGHEVGMKGTRIPEAQLKAIAALKTPENPKDMRSALGFFNYFRHYIENFSQIAAPLYEFATKGKVQFTKVHEEAFEKLRQKLLKSDLLIKVNYDLKPVSFQLEVDASHHAIGAVLKQVHNQEVVGVIEMVSRSLTVAERNYLIRQKELLLIVFAVKKFRHFILGYETVVYTDHQSLETLLASNTRPESERIIRWLESLQECNLKVRYRSGEENVLADVLSRLVDAGKVELDDLDATVNEVMESGETVTQVLRQRNVVDQIKASYDTDAYLSQILKLLQDTDRARNPIIKYATHHEYLSISHLIIPIFVVKLSLRLNLRNKLLQLCGITRIEQSRRVRLRTSLKPICIHRLNHLGKHGSLVTNQRLHSFHGKAEMTRFDIHPV</sequence>
<dbReference type="OMA" id="YATHHEY"/>
<dbReference type="InterPro" id="IPR050951">
    <property type="entry name" value="Retrovirus_Pol_polyprotein"/>
</dbReference>
<dbReference type="PROSITE" id="PS50878">
    <property type="entry name" value="RT_POL"/>
    <property type="match status" value="1"/>
</dbReference>
<dbReference type="Proteomes" id="UP000001996">
    <property type="component" value="Unassembled WGS sequence"/>
</dbReference>
<dbReference type="Gene3D" id="3.10.20.370">
    <property type="match status" value="1"/>
</dbReference>
<accession>A5E2Q9</accession>
<dbReference type="OrthoDB" id="4022548at2759"/>
<keyword evidence="6" id="KW-0695">RNA-directed DNA polymerase</keyword>
<name>A5E2Q9_LODEL</name>
<dbReference type="PANTHER" id="PTHR37984:SF5">
    <property type="entry name" value="PROTEIN NYNRIN-LIKE"/>
    <property type="match status" value="1"/>
</dbReference>